<keyword evidence="4" id="KW-0067">ATP-binding</keyword>
<dbReference type="InterPro" id="IPR036565">
    <property type="entry name" value="Mur-like_cat_sf"/>
</dbReference>
<feature type="non-terminal residue" evidence="5">
    <location>
        <position position="1"/>
    </location>
</feature>
<evidence type="ECO:0000256" key="1">
    <source>
        <dbReference type="ARBA" id="ARBA00008276"/>
    </source>
</evidence>
<keyword evidence="2" id="KW-0436">Ligase</keyword>
<dbReference type="NCBIfam" id="TIGR01499">
    <property type="entry name" value="folC"/>
    <property type="match status" value="1"/>
</dbReference>
<dbReference type="GO" id="GO:0005524">
    <property type="term" value="F:ATP binding"/>
    <property type="evidence" value="ECO:0007669"/>
    <property type="project" value="UniProtKB-KW"/>
</dbReference>
<proteinExistence type="inferred from homology"/>
<keyword evidence="3" id="KW-0547">Nucleotide-binding</keyword>
<dbReference type="GO" id="GO:0008841">
    <property type="term" value="F:dihydrofolate synthase activity"/>
    <property type="evidence" value="ECO:0007669"/>
    <property type="project" value="TreeGrafter"/>
</dbReference>
<evidence type="ECO:0000256" key="4">
    <source>
        <dbReference type="ARBA" id="ARBA00022840"/>
    </source>
</evidence>
<dbReference type="Gene3D" id="3.40.1190.10">
    <property type="entry name" value="Mur-like, catalytic domain"/>
    <property type="match status" value="1"/>
</dbReference>
<comment type="similarity">
    <text evidence="1">Belongs to the folylpolyglutamate synthase family.</text>
</comment>
<evidence type="ECO:0000256" key="2">
    <source>
        <dbReference type="ARBA" id="ARBA00022598"/>
    </source>
</evidence>
<name>X1QC91_9ZZZZ</name>
<evidence type="ECO:0000256" key="3">
    <source>
        <dbReference type="ARBA" id="ARBA00022741"/>
    </source>
</evidence>
<organism evidence="5">
    <name type="scientific">marine sediment metagenome</name>
    <dbReference type="NCBI Taxonomy" id="412755"/>
    <lineage>
        <taxon>unclassified sequences</taxon>
        <taxon>metagenomes</taxon>
        <taxon>ecological metagenomes</taxon>
    </lineage>
</organism>
<dbReference type="GO" id="GO:0005737">
    <property type="term" value="C:cytoplasm"/>
    <property type="evidence" value="ECO:0007669"/>
    <property type="project" value="TreeGrafter"/>
</dbReference>
<dbReference type="GO" id="GO:0004326">
    <property type="term" value="F:tetrahydrofolylpolyglutamate synthase activity"/>
    <property type="evidence" value="ECO:0007669"/>
    <property type="project" value="InterPro"/>
</dbReference>
<evidence type="ECO:0000313" key="5">
    <source>
        <dbReference type="EMBL" id="GAI40899.1"/>
    </source>
</evidence>
<dbReference type="EMBL" id="BARV01031723">
    <property type="protein sequence ID" value="GAI40899.1"/>
    <property type="molecule type" value="Genomic_DNA"/>
</dbReference>
<dbReference type="AlphaFoldDB" id="X1QC91"/>
<dbReference type="InterPro" id="IPR001645">
    <property type="entry name" value="Folylpolyglutamate_synth"/>
</dbReference>
<protein>
    <submittedName>
        <fullName evidence="5">Uncharacterized protein</fullName>
    </submittedName>
</protein>
<dbReference type="SUPFAM" id="SSF53623">
    <property type="entry name" value="MurD-like peptide ligases, catalytic domain"/>
    <property type="match status" value="1"/>
</dbReference>
<reference evidence="5" key="1">
    <citation type="journal article" date="2014" name="Front. Microbiol.">
        <title>High frequency of phylogenetically diverse reductive dehalogenase-homologous genes in deep subseafloor sedimentary metagenomes.</title>
        <authorList>
            <person name="Kawai M."/>
            <person name="Futagami T."/>
            <person name="Toyoda A."/>
            <person name="Takaki Y."/>
            <person name="Nishi S."/>
            <person name="Hori S."/>
            <person name="Arai W."/>
            <person name="Tsubouchi T."/>
            <person name="Morono Y."/>
            <person name="Uchiyama I."/>
            <person name="Ito T."/>
            <person name="Fujiyama A."/>
            <person name="Inagaki F."/>
            <person name="Takami H."/>
        </authorList>
    </citation>
    <scope>NUCLEOTIDE SEQUENCE</scope>
    <source>
        <strain evidence="5">Expedition CK06-06</strain>
    </source>
</reference>
<sequence length="159" mass="17218">ANYDLRRVEELLSRLDNPHLKARSVHIAGTNGKGSIAAMVASALGASGYTTGLYTSPHLHTWRERIRVGGELISEAELTALVERLKPEVEAVNQKATYGRLTTFELLTALAFAHFAGNGADFHVLEVGMGGRFDATNVTNPEVCIITSIGLSYQTESFE</sequence>
<dbReference type="PANTHER" id="PTHR11136">
    <property type="entry name" value="FOLYLPOLYGLUTAMATE SYNTHASE-RELATED"/>
    <property type="match status" value="1"/>
</dbReference>
<accession>X1QC91</accession>
<dbReference type="PANTHER" id="PTHR11136:SF0">
    <property type="entry name" value="DIHYDROFOLATE SYNTHETASE-RELATED"/>
    <property type="match status" value="1"/>
</dbReference>
<gene>
    <name evidence="5" type="ORF">S06H3_50152</name>
</gene>
<comment type="caution">
    <text evidence="5">The sequence shown here is derived from an EMBL/GenBank/DDBJ whole genome shotgun (WGS) entry which is preliminary data.</text>
</comment>